<dbReference type="Pfam" id="PF00373">
    <property type="entry name" value="FERM_M"/>
    <property type="match status" value="1"/>
</dbReference>
<dbReference type="SUPFAM" id="SSF50729">
    <property type="entry name" value="PH domain-like"/>
    <property type="match status" value="1"/>
</dbReference>
<keyword evidence="4" id="KW-0009">Actin-binding</keyword>
<feature type="domain" description="FERM" evidence="7">
    <location>
        <begin position="118"/>
        <end position="401"/>
    </location>
</feature>
<dbReference type="GO" id="GO:0005886">
    <property type="term" value="C:plasma membrane"/>
    <property type="evidence" value="ECO:0007669"/>
    <property type="project" value="TreeGrafter"/>
</dbReference>
<evidence type="ECO:0000256" key="6">
    <source>
        <dbReference type="SAM" id="MobiDB-lite"/>
    </source>
</evidence>
<dbReference type="SUPFAM" id="SSF54236">
    <property type="entry name" value="Ubiquitin-like"/>
    <property type="match status" value="1"/>
</dbReference>
<reference evidence="8" key="1">
    <citation type="journal article" date="2023" name="Mol. Biol. Evol.">
        <title>Third-Generation Sequencing Reveals the Adaptive Role of the Epigenome in Three Deep-Sea Polychaetes.</title>
        <authorList>
            <person name="Perez M."/>
            <person name="Aroh O."/>
            <person name="Sun Y."/>
            <person name="Lan Y."/>
            <person name="Juniper S.K."/>
            <person name="Young C.R."/>
            <person name="Angers B."/>
            <person name="Qian P.Y."/>
        </authorList>
    </citation>
    <scope>NUCLEOTIDE SEQUENCE</scope>
    <source>
        <strain evidence="8">P08H-3</strain>
    </source>
</reference>
<dbReference type="PRINTS" id="PR00661">
    <property type="entry name" value="ERMFAMILY"/>
</dbReference>
<dbReference type="PROSITE" id="PS00661">
    <property type="entry name" value="FERM_2"/>
    <property type="match status" value="1"/>
</dbReference>
<feature type="compositionally biased region" description="Polar residues" evidence="6">
    <location>
        <begin position="85"/>
        <end position="94"/>
    </location>
</feature>
<dbReference type="SMART" id="SM00295">
    <property type="entry name" value="B41"/>
    <property type="match status" value="1"/>
</dbReference>
<feature type="region of interest" description="Disordered" evidence="6">
    <location>
        <begin position="440"/>
        <end position="460"/>
    </location>
</feature>
<dbReference type="InterPro" id="IPR011993">
    <property type="entry name" value="PH-like_dom_sf"/>
</dbReference>
<sequence>MKPAKNLSSTTKLLDEEEPPAEVNELQQSGGETVPSSPSKEDKKREKEEKKRLEKERKEQEKREKEEAKRRKKEEERLIKEQSKQSDSSPTHVSPQKAPPPVQQKKTATPGVRPGKMVRTKVYLLEDRDYEVDIDKKAIGQGLFDKICEELNLVEKDYFALSYRDKEDIRYWLNTEKKISKQVKGVPWVFQFEVKFYPPDPAQLQEDLTRYQLCLQIRRDILTNKLPCSFVTHAMLGSYTVQSELGDYDPNEHGPGIDYIKDMSFAPNQSEELLEKIAELHRTHRGQKPDEAELHFLENAKKLSMYGVDLHHAKDTDGLDIMLGVCASGLLVYRDRLRINRFAWPKILKISYKRNNFYIKIRPGEFEQFESTIAFKLANHRMAKRLWKTAVEHHAFFRLKEPEKPQKQFFPRFGSKFRYSGRTQYQTRQAAAMIDRPAPDFDRTQSRRFTGSRSMDGGGVGTLSEPILNESTGTLGSHGGFGTVERGEQYRIGGSRTATLEMKGRRKGSVPFADTEDDPYLVNEPARQGEGGPYGVDPNQYDKQEPKAKGGNISRNKPDARGFDAEGNLVSPGATTKLGPDPEELLQSMETGPEDADFEAISRPTASGKVETEFPVSRSRENLAEAKRHQTRGSGEPKSEDGRGIGIGGGLTPQTGSMQEENIKWQIKEPGRVQLVATTGPDGKVRYVKRPMGAPGGPYGVEPGDGWDSEGRPVQEDHHKTHGQEGGPQVQMGAGGPDAAVTYSKGRRGPGPYNFHQPGDTDQDRADRQYGAPQSGSPGGGLGEDGSPKGPNVIVKNVYITASDKPGGGGHGQEDLLAEQGQNIGAGDEGKWGHTTTTTTTTVKRSIIGPDGETSTVEPPTVETASITYDPNTNDSQQSTTSIPLVKTETRTVTYNVAEEGVEDPGELVTSQSHSSRTQTVETTTYKTEKDGVVETRIERKIIISSEGDDIDHDEALAAAIRSVTDMNPDLSVEKIEIQTKSETDVD</sequence>
<feature type="compositionally biased region" description="Polar residues" evidence="6">
    <location>
        <begin position="1"/>
        <end position="12"/>
    </location>
</feature>
<comment type="subcellular location">
    <subcellularLocation>
        <location evidence="1">Cytoplasm</location>
        <location evidence="1">Cytoskeleton</location>
    </subcellularLocation>
</comment>
<evidence type="ECO:0000256" key="1">
    <source>
        <dbReference type="ARBA" id="ARBA00004245"/>
    </source>
</evidence>
<dbReference type="Proteomes" id="UP001208570">
    <property type="component" value="Unassembled WGS sequence"/>
</dbReference>
<dbReference type="AlphaFoldDB" id="A0AAD9JAD6"/>
<dbReference type="Pfam" id="PF09380">
    <property type="entry name" value="FERM_C"/>
    <property type="match status" value="1"/>
</dbReference>
<keyword evidence="9" id="KW-1185">Reference proteome</keyword>
<dbReference type="GO" id="GO:0003779">
    <property type="term" value="F:actin binding"/>
    <property type="evidence" value="ECO:0007669"/>
    <property type="project" value="UniProtKB-KW"/>
</dbReference>
<dbReference type="GO" id="GO:0005856">
    <property type="term" value="C:cytoskeleton"/>
    <property type="evidence" value="ECO:0007669"/>
    <property type="project" value="UniProtKB-SubCell"/>
</dbReference>
<dbReference type="CDD" id="cd13184">
    <property type="entry name" value="FERM_C_4_1_family"/>
    <property type="match status" value="1"/>
</dbReference>
<dbReference type="PROSITE" id="PS50057">
    <property type="entry name" value="FERM_3"/>
    <property type="match status" value="1"/>
</dbReference>
<feature type="compositionally biased region" description="Basic and acidic residues" evidence="6">
    <location>
        <begin position="709"/>
        <end position="723"/>
    </location>
</feature>
<dbReference type="InterPro" id="IPR035963">
    <property type="entry name" value="FERM_2"/>
</dbReference>
<dbReference type="Gene3D" id="1.20.80.10">
    <property type="match status" value="1"/>
</dbReference>
<dbReference type="InterPro" id="IPR008379">
    <property type="entry name" value="Band_4.1_C"/>
</dbReference>
<dbReference type="InterPro" id="IPR014847">
    <property type="entry name" value="FA"/>
</dbReference>
<evidence type="ECO:0000313" key="8">
    <source>
        <dbReference type="EMBL" id="KAK2148911.1"/>
    </source>
</evidence>
<dbReference type="PANTHER" id="PTHR23280:SF21">
    <property type="entry name" value="PROTEIN 4.1 HOMOLOG"/>
    <property type="match status" value="1"/>
</dbReference>
<dbReference type="InterPro" id="IPR014352">
    <property type="entry name" value="FERM/acyl-CoA-bd_prot_sf"/>
</dbReference>
<dbReference type="CDD" id="cd14473">
    <property type="entry name" value="FERM_B-lobe"/>
    <property type="match status" value="1"/>
</dbReference>
<dbReference type="InterPro" id="IPR000299">
    <property type="entry name" value="FERM_domain"/>
</dbReference>
<feature type="region of interest" description="Disordered" evidence="6">
    <location>
        <begin position="683"/>
        <end position="883"/>
    </location>
</feature>
<name>A0AAD9JAD6_9ANNE</name>
<dbReference type="EMBL" id="JAODUP010000475">
    <property type="protein sequence ID" value="KAK2148911.1"/>
    <property type="molecule type" value="Genomic_DNA"/>
</dbReference>
<dbReference type="InterPro" id="IPR000798">
    <property type="entry name" value="Ez/rad/moesin-like"/>
</dbReference>
<accession>A0AAD9JAD6</accession>
<dbReference type="PRINTS" id="PR00935">
    <property type="entry name" value="BAND41"/>
</dbReference>
<keyword evidence="5" id="KW-0206">Cytoskeleton</keyword>
<feature type="region of interest" description="Disordered" evidence="6">
    <location>
        <begin position="901"/>
        <end position="923"/>
    </location>
</feature>
<feature type="compositionally biased region" description="Polar residues" evidence="6">
    <location>
        <begin position="25"/>
        <end position="38"/>
    </location>
</feature>
<evidence type="ECO:0000256" key="2">
    <source>
        <dbReference type="ARBA" id="ARBA00022490"/>
    </source>
</evidence>
<dbReference type="SUPFAM" id="SSF47031">
    <property type="entry name" value="Second domain of FERM"/>
    <property type="match status" value="1"/>
</dbReference>
<feature type="region of interest" description="Disordered" evidence="6">
    <location>
        <begin position="1"/>
        <end position="113"/>
    </location>
</feature>
<dbReference type="Pfam" id="PF09379">
    <property type="entry name" value="FERM_N"/>
    <property type="match status" value="1"/>
</dbReference>
<dbReference type="SMART" id="SM01195">
    <property type="entry name" value="FA"/>
    <property type="match status" value="1"/>
</dbReference>
<dbReference type="Gene3D" id="3.10.20.90">
    <property type="entry name" value="Phosphatidylinositol 3-kinase Catalytic Subunit, Chain A, domain 1"/>
    <property type="match status" value="1"/>
</dbReference>
<feature type="region of interest" description="Disordered" evidence="6">
    <location>
        <begin position="494"/>
        <end position="667"/>
    </location>
</feature>
<dbReference type="InterPro" id="IPR019747">
    <property type="entry name" value="FERM_CS"/>
</dbReference>
<dbReference type="FunFam" id="2.30.29.30:FF:000001">
    <property type="entry name" value="Erythrocyte membrane protein band 4.1"/>
    <property type="match status" value="1"/>
</dbReference>
<dbReference type="FunFam" id="1.20.80.10:FF:000001">
    <property type="entry name" value="Erythrocyte membrane protein band 4.1"/>
    <property type="match status" value="1"/>
</dbReference>
<proteinExistence type="predicted"/>
<evidence type="ECO:0000256" key="4">
    <source>
        <dbReference type="ARBA" id="ARBA00023203"/>
    </source>
</evidence>
<feature type="compositionally biased region" description="Polar residues" evidence="6">
    <location>
        <begin position="865"/>
        <end position="883"/>
    </location>
</feature>
<dbReference type="InterPro" id="IPR018980">
    <property type="entry name" value="FERM_PH-like_C"/>
</dbReference>
<dbReference type="InterPro" id="IPR019748">
    <property type="entry name" value="FERM_central"/>
</dbReference>
<keyword evidence="2" id="KW-0963">Cytoplasm</keyword>
<protein>
    <recommendedName>
        <fullName evidence="7">FERM domain-containing protein</fullName>
    </recommendedName>
</protein>
<keyword evidence="3" id="KW-0597">Phosphoprotein</keyword>
<dbReference type="PANTHER" id="PTHR23280">
    <property type="entry name" value="4.1 G PROTEIN"/>
    <property type="match status" value="1"/>
</dbReference>
<evidence type="ECO:0000256" key="3">
    <source>
        <dbReference type="ARBA" id="ARBA00022553"/>
    </source>
</evidence>
<feature type="compositionally biased region" description="Low complexity" evidence="6">
    <location>
        <begin position="853"/>
        <end position="864"/>
    </location>
</feature>
<dbReference type="SMART" id="SM01196">
    <property type="entry name" value="FERM_C"/>
    <property type="match status" value="1"/>
</dbReference>
<dbReference type="GO" id="GO:0031032">
    <property type="term" value="P:actomyosin structure organization"/>
    <property type="evidence" value="ECO:0007669"/>
    <property type="project" value="TreeGrafter"/>
</dbReference>
<dbReference type="PIRSF" id="PIRSF002304">
    <property type="entry name" value="Membrane_skeletal_4_1"/>
    <property type="match status" value="1"/>
</dbReference>
<evidence type="ECO:0000313" key="9">
    <source>
        <dbReference type="Proteomes" id="UP001208570"/>
    </source>
</evidence>
<evidence type="ECO:0000256" key="5">
    <source>
        <dbReference type="ARBA" id="ARBA00023212"/>
    </source>
</evidence>
<dbReference type="FunFam" id="3.10.20.90:FF:000002">
    <property type="entry name" value="Erythrocyte protein band 4.1-like 3"/>
    <property type="match status" value="1"/>
</dbReference>
<dbReference type="InterPro" id="IPR018979">
    <property type="entry name" value="FERM_N"/>
</dbReference>
<dbReference type="Gene3D" id="2.30.29.30">
    <property type="entry name" value="Pleckstrin-homology domain (PH domain)/Phosphotyrosine-binding domain (PTB)"/>
    <property type="match status" value="1"/>
</dbReference>
<feature type="compositionally biased region" description="Basic and acidic residues" evidence="6">
    <location>
        <begin position="39"/>
        <end position="84"/>
    </location>
</feature>
<dbReference type="GO" id="GO:0005198">
    <property type="term" value="F:structural molecule activity"/>
    <property type="evidence" value="ECO:0007669"/>
    <property type="project" value="InterPro"/>
</dbReference>
<dbReference type="Pfam" id="PF08736">
    <property type="entry name" value="FA"/>
    <property type="match status" value="1"/>
</dbReference>
<dbReference type="InterPro" id="IPR029071">
    <property type="entry name" value="Ubiquitin-like_domsf"/>
</dbReference>
<dbReference type="Pfam" id="PF05902">
    <property type="entry name" value="4_1_CTD"/>
    <property type="match status" value="1"/>
</dbReference>
<organism evidence="8 9">
    <name type="scientific">Paralvinella palmiformis</name>
    <dbReference type="NCBI Taxonomy" id="53620"/>
    <lineage>
        <taxon>Eukaryota</taxon>
        <taxon>Metazoa</taxon>
        <taxon>Spiralia</taxon>
        <taxon>Lophotrochozoa</taxon>
        <taxon>Annelida</taxon>
        <taxon>Polychaeta</taxon>
        <taxon>Sedentaria</taxon>
        <taxon>Canalipalpata</taxon>
        <taxon>Terebellida</taxon>
        <taxon>Terebelliformia</taxon>
        <taxon>Alvinellidae</taxon>
        <taxon>Paralvinella</taxon>
    </lineage>
</organism>
<comment type="caution">
    <text evidence="8">The sequence shown here is derived from an EMBL/GenBank/DDBJ whole genome shotgun (WGS) entry which is preliminary data.</text>
</comment>
<gene>
    <name evidence="8" type="ORF">LSH36_475g01009</name>
</gene>
<dbReference type="PROSITE" id="PS00660">
    <property type="entry name" value="FERM_1"/>
    <property type="match status" value="1"/>
</dbReference>
<dbReference type="InterPro" id="IPR019749">
    <property type="entry name" value="Band_41_domain"/>
</dbReference>
<feature type="compositionally biased region" description="Basic and acidic residues" evidence="6">
    <location>
        <begin position="618"/>
        <end position="628"/>
    </location>
</feature>
<evidence type="ECO:0000259" key="7">
    <source>
        <dbReference type="PROSITE" id="PS50057"/>
    </source>
</evidence>